<gene>
    <name evidence="1" type="ORF">N657DRAFT_647899</name>
</gene>
<evidence type="ECO:0000313" key="1">
    <source>
        <dbReference type="EMBL" id="KAK4121706.1"/>
    </source>
</evidence>
<name>A0AAN6TX52_9PEZI</name>
<dbReference type="EMBL" id="MU853233">
    <property type="protein sequence ID" value="KAK4121706.1"/>
    <property type="molecule type" value="Genomic_DNA"/>
</dbReference>
<organism evidence="1 2">
    <name type="scientific">Parathielavia appendiculata</name>
    <dbReference type="NCBI Taxonomy" id="2587402"/>
    <lineage>
        <taxon>Eukaryota</taxon>
        <taxon>Fungi</taxon>
        <taxon>Dikarya</taxon>
        <taxon>Ascomycota</taxon>
        <taxon>Pezizomycotina</taxon>
        <taxon>Sordariomycetes</taxon>
        <taxon>Sordariomycetidae</taxon>
        <taxon>Sordariales</taxon>
        <taxon>Chaetomiaceae</taxon>
        <taxon>Parathielavia</taxon>
    </lineage>
</organism>
<keyword evidence="2" id="KW-1185">Reference proteome</keyword>
<dbReference type="AlphaFoldDB" id="A0AAN6TX52"/>
<evidence type="ECO:0000313" key="2">
    <source>
        <dbReference type="Proteomes" id="UP001302602"/>
    </source>
</evidence>
<dbReference type="RefSeq" id="XP_062645477.1">
    <property type="nucleotide sequence ID" value="XM_062793413.1"/>
</dbReference>
<reference evidence="1" key="2">
    <citation type="submission" date="2023-05" db="EMBL/GenBank/DDBJ databases">
        <authorList>
            <consortium name="Lawrence Berkeley National Laboratory"/>
            <person name="Steindorff A."/>
            <person name="Hensen N."/>
            <person name="Bonometti L."/>
            <person name="Westerberg I."/>
            <person name="Brannstrom I.O."/>
            <person name="Guillou S."/>
            <person name="Cros-Aarteil S."/>
            <person name="Calhoun S."/>
            <person name="Haridas S."/>
            <person name="Kuo A."/>
            <person name="Mondo S."/>
            <person name="Pangilinan J."/>
            <person name="Riley R."/>
            <person name="Labutti K."/>
            <person name="Andreopoulos B."/>
            <person name="Lipzen A."/>
            <person name="Chen C."/>
            <person name="Yanf M."/>
            <person name="Daum C."/>
            <person name="Ng V."/>
            <person name="Clum A."/>
            <person name="Ohm R."/>
            <person name="Martin F."/>
            <person name="Silar P."/>
            <person name="Natvig D."/>
            <person name="Lalanne C."/>
            <person name="Gautier V."/>
            <person name="Ament-Velasquez S.L."/>
            <person name="Kruys A."/>
            <person name="Hutchinson M.I."/>
            <person name="Powell A.J."/>
            <person name="Barry K."/>
            <person name="Miller A.N."/>
            <person name="Grigoriev I.V."/>
            <person name="Debuchy R."/>
            <person name="Gladieux P."/>
            <person name="Thoren M.H."/>
            <person name="Johannesson H."/>
        </authorList>
    </citation>
    <scope>NUCLEOTIDE SEQUENCE</scope>
    <source>
        <strain evidence="1">CBS 731.68</strain>
    </source>
</reference>
<sequence length="334" mass="38286">MVLARVMCFWDRSQEVPCLSHKQGGLEVLPPPYHAVVGRQPSPPTGDFKSEKSALVDSQDAAIQASTGKPRRGLCLRVLRRLSCFQPPLQRLRATRPQVLPALRPSAASKGEQKQVGWWKRPEKTVQKGIAPRFWRSKYLIASHYCPIQRLGEADVDAAPWVAQWHLRCDDLSESFLKAVPWLNKLELCWSDNISIRANPLDNKKELLYSRRICLAYTPPAGYGRGWTATATIYHHDTQWLADLTYPRVGDLFRHDFLVRAAAFEYPTCDPLERSERFYTLYAKPLAEDEGYLAHIRKQESVNADKPEARRLVHGYFESCIPDLRNYADQLEEQ</sequence>
<dbReference type="Proteomes" id="UP001302602">
    <property type="component" value="Unassembled WGS sequence"/>
</dbReference>
<dbReference type="GeneID" id="87830182"/>
<comment type="caution">
    <text evidence="1">The sequence shown here is derived from an EMBL/GenBank/DDBJ whole genome shotgun (WGS) entry which is preliminary data.</text>
</comment>
<reference evidence="1" key="1">
    <citation type="journal article" date="2023" name="Mol. Phylogenet. Evol.">
        <title>Genome-scale phylogeny and comparative genomics of the fungal order Sordariales.</title>
        <authorList>
            <person name="Hensen N."/>
            <person name="Bonometti L."/>
            <person name="Westerberg I."/>
            <person name="Brannstrom I.O."/>
            <person name="Guillou S."/>
            <person name="Cros-Aarteil S."/>
            <person name="Calhoun S."/>
            <person name="Haridas S."/>
            <person name="Kuo A."/>
            <person name="Mondo S."/>
            <person name="Pangilinan J."/>
            <person name="Riley R."/>
            <person name="LaButti K."/>
            <person name="Andreopoulos B."/>
            <person name="Lipzen A."/>
            <person name="Chen C."/>
            <person name="Yan M."/>
            <person name="Daum C."/>
            <person name="Ng V."/>
            <person name="Clum A."/>
            <person name="Steindorff A."/>
            <person name="Ohm R.A."/>
            <person name="Martin F."/>
            <person name="Silar P."/>
            <person name="Natvig D.O."/>
            <person name="Lalanne C."/>
            <person name="Gautier V."/>
            <person name="Ament-Velasquez S.L."/>
            <person name="Kruys A."/>
            <person name="Hutchinson M.I."/>
            <person name="Powell A.J."/>
            <person name="Barry K."/>
            <person name="Miller A.N."/>
            <person name="Grigoriev I.V."/>
            <person name="Debuchy R."/>
            <person name="Gladieux P."/>
            <person name="Hiltunen Thoren M."/>
            <person name="Johannesson H."/>
        </authorList>
    </citation>
    <scope>NUCLEOTIDE SEQUENCE</scope>
    <source>
        <strain evidence="1">CBS 731.68</strain>
    </source>
</reference>
<proteinExistence type="predicted"/>
<protein>
    <submittedName>
        <fullName evidence="1">Uncharacterized protein</fullName>
    </submittedName>
</protein>
<accession>A0AAN6TX52</accession>